<feature type="transmembrane region" description="Helical" evidence="6">
    <location>
        <begin position="130"/>
        <end position="150"/>
    </location>
</feature>
<dbReference type="GO" id="GO:0016020">
    <property type="term" value="C:membrane"/>
    <property type="evidence" value="ECO:0007669"/>
    <property type="project" value="UniProtKB-SubCell"/>
</dbReference>
<feature type="transmembrane region" description="Helical" evidence="6">
    <location>
        <begin position="64"/>
        <end position="80"/>
    </location>
</feature>
<dbReference type="InterPro" id="IPR004695">
    <property type="entry name" value="SLAC1/Mae1/Ssu1/TehA"/>
</dbReference>
<dbReference type="Pfam" id="PF03595">
    <property type="entry name" value="SLAC1"/>
    <property type="match status" value="1"/>
</dbReference>
<keyword evidence="8" id="KW-1185">Reference proteome</keyword>
<evidence type="ECO:0000256" key="2">
    <source>
        <dbReference type="ARBA" id="ARBA00022692"/>
    </source>
</evidence>
<dbReference type="PANTHER" id="PTHR31162">
    <property type="entry name" value="MALIC ACID TRANSPORT PROTEIN-RELATED"/>
    <property type="match status" value="1"/>
</dbReference>
<comment type="caution">
    <text evidence="7">The sequence shown here is derived from an EMBL/GenBank/DDBJ whole genome shotgun (WGS) entry which is preliminary data.</text>
</comment>
<evidence type="ECO:0000256" key="1">
    <source>
        <dbReference type="ARBA" id="ARBA00004141"/>
    </source>
</evidence>
<evidence type="ECO:0000313" key="7">
    <source>
        <dbReference type="EMBL" id="KAF2870604.1"/>
    </source>
</evidence>
<dbReference type="PANTHER" id="PTHR31162:SF0">
    <property type="entry name" value="MALIC ACID TRANSPORT PROTEIN"/>
    <property type="match status" value="1"/>
</dbReference>
<feature type="transmembrane region" description="Helical" evidence="6">
    <location>
        <begin position="282"/>
        <end position="301"/>
    </location>
</feature>
<dbReference type="Proteomes" id="UP000481861">
    <property type="component" value="Unassembled WGS sequence"/>
</dbReference>
<feature type="transmembrane region" description="Helical" evidence="6">
    <location>
        <begin position="201"/>
        <end position="222"/>
    </location>
</feature>
<dbReference type="EMBL" id="JAADJZ010000013">
    <property type="protein sequence ID" value="KAF2870604.1"/>
    <property type="molecule type" value="Genomic_DNA"/>
</dbReference>
<dbReference type="Gene3D" id="1.50.10.150">
    <property type="entry name" value="Voltage-dependent anion channel"/>
    <property type="match status" value="1"/>
</dbReference>
<feature type="transmembrane region" description="Helical" evidence="6">
    <location>
        <begin position="100"/>
        <end position="118"/>
    </location>
</feature>
<proteinExistence type="predicted"/>
<feature type="transmembrane region" description="Helical" evidence="6">
    <location>
        <begin position="26"/>
        <end position="44"/>
    </location>
</feature>
<gene>
    <name evidence="7" type="ORF">BDV95DRAFT_629204</name>
</gene>
<keyword evidence="4 6" id="KW-0472">Membrane</keyword>
<feature type="compositionally biased region" description="Acidic residues" evidence="5">
    <location>
        <begin position="351"/>
        <end position="366"/>
    </location>
</feature>
<feature type="region of interest" description="Disordered" evidence="5">
    <location>
        <begin position="351"/>
        <end position="376"/>
    </location>
</feature>
<evidence type="ECO:0000256" key="6">
    <source>
        <dbReference type="SAM" id="Phobius"/>
    </source>
</evidence>
<accession>A0A7C8MJ74</accession>
<dbReference type="OrthoDB" id="2901184at2759"/>
<dbReference type="AlphaFoldDB" id="A0A7C8MJ74"/>
<feature type="compositionally biased region" description="Basic and acidic residues" evidence="5">
    <location>
        <begin position="367"/>
        <end position="376"/>
    </location>
</feature>
<reference evidence="7 8" key="1">
    <citation type="submission" date="2020-01" db="EMBL/GenBank/DDBJ databases">
        <authorList>
            <consortium name="DOE Joint Genome Institute"/>
            <person name="Haridas S."/>
            <person name="Albert R."/>
            <person name="Binder M."/>
            <person name="Bloem J."/>
            <person name="Labutti K."/>
            <person name="Salamov A."/>
            <person name="Andreopoulos B."/>
            <person name="Baker S.E."/>
            <person name="Barry K."/>
            <person name="Bills G."/>
            <person name="Bluhm B.H."/>
            <person name="Cannon C."/>
            <person name="Castanera R."/>
            <person name="Culley D.E."/>
            <person name="Daum C."/>
            <person name="Ezra D."/>
            <person name="Gonzalez J.B."/>
            <person name="Henrissat B."/>
            <person name="Kuo A."/>
            <person name="Liang C."/>
            <person name="Lipzen A."/>
            <person name="Lutzoni F."/>
            <person name="Magnuson J."/>
            <person name="Mondo S."/>
            <person name="Nolan M."/>
            <person name="Ohm R."/>
            <person name="Pangilinan J."/>
            <person name="Park H.-J.H."/>
            <person name="Ramirez L."/>
            <person name="Alfaro M."/>
            <person name="Sun H."/>
            <person name="Tritt A."/>
            <person name="Yoshinaga Y."/>
            <person name="Zwiers L.-H.L."/>
            <person name="Turgeon B.G."/>
            <person name="Goodwin S.B."/>
            <person name="Spatafora J.W."/>
            <person name="Crous P.W."/>
            <person name="Grigoriev I.V."/>
        </authorList>
    </citation>
    <scope>NUCLEOTIDE SEQUENCE [LARGE SCALE GENOMIC DNA]</scope>
    <source>
        <strain evidence="7 8">CBS 611.86</strain>
    </source>
</reference>
<keyword evidence="2 6" id="KW-0812">Transmembrane</keyword>
<evidence type="ECO:0000313" key="8">
    <source>
        <dbReference type="Proteomes" id="UP000481861"/>
    </source>
</evidence>
<dbReference type="InterPro" id="IPR038665">
    <property type="entry name" value="Voltage-dep_anion_channel_sf"/>
</dbReference>
<evidence type="ECO:0000256" key="4">
    <source>
        <dbReference type="ARBA" id="ARBA00023136"/>
    </source>
</evidence>
<dbReference type="CDD" id="cd09317">
    <property type="entry name" value="TDT_Mae1_like"/>
    <property type="match status" value="1"/>
</dbReference>
<protein>
    <submittedName>
        <fullName evidence="7">Voltage-dependent anion channel</fullName>
    </submittedName>
</protein>
<keyword evidence="3 6" id="KW-1133">Transmembrane helix</keyword>
<feature type="transmembrane region" description="Helical" evidence="6">
    <location>
        <begin position="242"/>
        <end position="270"/>
    </location>
</feature>
<dbReference type="InterPro" id="IPR030185">
    <property type="entry name" value="Mae1"/>
</dbReference>
<feature type="transmembrane region" description="Helical" evidence="6">
    <location>
        <begin position="162"/>
        <end position="189"/>
    </location>
</feature>
<feature type="transmembrane region" description="Helical" evidence="6">
    <location>
        <begin position="307"/>
        <end position="328"/>
    </location>
</feature>
<evidence type="ECO:0000256" key="5">
    <source>
        <dbReference type="SAM" id="MobiDB-lite"/>
    </source>
</evidence>
<dbReference type="GO" id="GO:0015140">
    <property type="term" value="F:malate transmembrane transporter activity"/>
    <property type="evidence" value="ECO:0007669"/>
    <property type="project" value="InterPro"/>
</dbReference>
<sequence>MSTGAMATLIGQQPNSFTGLKTIGKIYFILDILLFLAFCGCIGFRFARNYRAINRSLHHPHESFYFGAFWVSIALILYGTQQYGVPACGPWLVKALEVCFWMYAGCVLLVAVFQYHVIFDREKLPVVDAVPAWIMPVYPFIVLGPLAAVLEYSQPKEAALPIILGGLCFQGLGWMIALIMYTIYVTRLVNSDFPEPSKKPGMYVAVGPSAYTAATFVALGMQAPKVLPEHFLGTTSIITGEVWKAIGVPIGIFIWLLAFWFCALSTVSILTTAKHMHFTLDWWSFIFPNAGLTIALIQIGTALDSDGIKAVTSAMTIILVVLWFFVAFENVKGVWRGDLLWPGMDEDLEDVEGVGHDEESEEEERVEQEQQRNGHV</sequence>
<name>A0A7C8MJ74_9PLEO</name>
<comment type="subcellular location">
    <subcellularLocation>
        <location evidence="1">Membrane</location>
        <topology evidence="1">Multi-pass membrane protein</topology>
    </subcellularLocation>
</comment>
<evidence type="ECO:0000256" key="3">
    <source>
        <dbReference type="ARBA" id="ARBA00022989"/>
    </source>
</evidence>
<organism evidence="7 8">
    <name type="scientific">Massariosphaeria phaeospora</name>
    <dbReference type="NCBI Taxonomy" id="100035"/>
    <lineage>
        <taxon>Eukaryota</taxon>
        <taxon>Fungi</taxon>
        <taxon>Dikarya</taxon>
        <taxon>Ascomycota</taxon>
        <taxon>Pezizomycotina</taxon>
        <taxon>Dothideomycetes</taxon>
        <taxon>Pleosporomycetidae</taxon>
        <taxon>Pleosporales</taxon>
        <taxon>Pleosporales incertae sedis</taxon>
        <taxon>Massariosphaeria</taxon>
    </lineage>
</organism>